<proteinExistence type="predicted"/>
<name>A0A0E9QDQ0_ANGAN</name>
<dbReference type="AlphaFoldDB" id="A0A0E9QDQ0"/>
<accession>A0A0E9QDQ0</accession>
<sequence length="92" mass="10780">MASVRPRRTERNTMSHIQDCVSQKFHVFVKKYCTDVFVLFLIICPWFNLKGERWPPTCVFFCCTKGGVSGHPFSPIHLIQCKMLVLKYIKLQ</sequence>
<protein>
    <submittedName>
        <fullName evidence="1">Uncharacterized protein</fullName>
    </submittedName>
</protein>
<organism evidence="1">
    <name type="scientific">Anguilla anguilla</name>
    <name type="common">European freshwater eel</name>
    <name type="synonym">Muraena anguilla</name>
    <dbReference type="NCBI Taxonomy" id="7936"/>
    <lineage>
        <taxon>Eukaryota</taxon>
        <taxon>Metazoa</taxon>
        <taxon>Chordata</taxon>
        <taxon>Craniata</taxon>
        <taxon>Vertebrata</taxon>
        <taxon>Euteleostomi</taxon>
        <taxon>Actinopterygii</taxon>
        <taxon>Neopterygii</taxon>
        <taxon>Teleostei</taxon>
        <taxon>Anguilliformes</taxon>
        <taxon>Anguillidae</taxon>
        <taxon>Anguilla</taxon>
    </lineage>
</organism>
<dbReference type="EMBL" id="GBXM01093581">
    <property type="protein sequence ID" value="JAH14996.1"/>
    <property type="molecule type" value="Transcribed_RNA"/>
</dbReference>
<reference evidence="1" key="2">
    <citation type="journal article" date="2015" name="Fish Shellfish Immunol.">
        <title>Early steps in the European eel (Anguilla anguilla)-Vibrio vulnificus interaction in the gills: Role of the RtxA13 toxin.</title>
        <authorList>
            <person name="Callol A."/>
            <person name="Pajuelo D."/>
            <person name="Ebbesson L."/>
            <person name="Teles M."/>
            <person name="MacKenzie S."/>
            <person name="Amaro C."/>
        </authorList>
    </citation>
    <scope>NUCLEOTIDE SEQUENCE</scope>
</reference>
<evidence type="ECO:0000313" key="1">
    <source>
        <dbReference type="EMBL" id="JAH14996.1"/>
    </source>
</evidence>
<reference evidence="1" key="1">
    <citation type="submission" date="2014-11" db="EMBL/GenBank/DDBJ databases">
        <authorList>
            <person name="Amaro Gonzalez C."/>
        </authorList>
    </citation>
    <scope>NUCLEOTIDE SEQUENCE</scope>
</reference>